<name>X1DD05_9ZZZZ</name>
<dbReference type="Pfam" id="PF26540">
    <property type="entry name" value="GcpE_C"/>
    <property type="match status" value="1"/>
</dbReference>
<keyword evidence="3" id="KW-0479">Metal-binding</keyword>
<dbReference type="InterPro" id="IPR011005">
    <property type="entry name" value="Dihydropteroate_synth-like_sf"/>
</dbReference>
<evidence type="ECO:0000259" key="9">
    <source>
        <dbReference type="Pfam" id="PF26540"/>
    </source>
</evidence>
<comment type="caution">
    <text evidence="10">The sequence shown here is derived from an EMBL/GenBank/DDBJ whole genome shotgun (WGS) entry which is preliminary data.</text>
</comment>
<dbReference type="Gene3D" id="3.20.20.20">
    <property type="entry name" value="Dihydropteroate synthase-like"/>
    <property type="match status" value="1"/>
</dbReference>
<dbReference type="InterPro" id="IPR004588">
    <property type="entry name" value="IspG_bac-typ"/>
</dbReference>
<dbReference type="InterPro" id="IPR058578">
    <property type="entry name" value="IspG_TIM"/>
</dbReference>
<dbReference type="SUPFAM" id="SSF56014">
    <property type="entry name" value="Nitrite and sulphite reductase 4Fe-4S domain-like"/>
    <property type="match status" value="1"/>
</dbReference>
<keyword evidence="2" id="KW-0004">4Fe-4S</keyword>
<evidence type="ECO:0000259" key="8">
    <source>
        <dbReference type="Pfam" id="PF04551"/>
    </source>
</evidence>
<proteinExistence type="predicted"/>
<organism evidence="10">
    <name type="scientific">marine sediment metagenome</name>
    <dbReference type="NCBI Taxonomy" id="412755"/>
    <lineage>
        <taxon>unclassified sequences</taxon>
        <taxon>metagenomes</taxon>
        <taxon>ecological metagenomes</taxon>
    </lineage>
</organism>
<keyword evidence="4" id="KW-0560">Oxidoreductase</keyword>
<protein>
    <recommendedName>
        <fullName evidence="11">4-hydroxy-3-methylbut-2-en-1-yl diphosphate synthase</fullName>
    </recommendedName>
</protein>
<dbReference type="NCBIfam" id="NF001540">
    <property type="entry name" value="PRK00366.1"/>
    <property type="match status" value="1"/>
</dbReference>
<feature type="domain" description="IspG C-terminal" evidence="9">
    <location>
        <begin position="205"/>
        <end position="271"/>
    </location>
</feature>
<accession>X1DD05</accession>
<keyword evidence="6" id="KW-0411">Iron-sulfur</keyword>
<dbReference type="GO" id="GO:0051539">
    <property type="term" value="F:4 iron, 4 sulfur cluster binding"/>
    <property type="evidence" value="ECO:0007669"/>
    <property type="project" value="UniProtKB-KW"/>
</dbReference>
<dbReference type="GO" id="GO:0019288">
    <property type="term" value="P:isopentenyl diphosphate biosynthetic process, methylerythritol 4-phosphate pathway"/>
    <property type="evidence" value="ECO:0007669"/>
    <property type="project" value="TreeGrafter"/>
</dbReference>
<dbReference type="InterPro" id="IPR058579">
    <property type="entry name" value="IspG_C"/>
</dbReference>
<evidence type="ECO:0000256" key="3">
    <source>
        <dbReference type="ARBA" id="ARBA00022723"/>
    </source>
</evidence>
<dbReference type="EMBL" id="BART01026948">
    <property type="protein sequence ID" value="GAH02939.1"/>
    <property type="molecule type" value="Genomic_DNA"/>
</dbReference>
<dbReference type="AlphaFoldDB" id="X1DD05"/>
<keyword evidence="5" id="KW-0408">Iron</keyword>
<dbReference type="Pfam" id="PF04551">
    <property type="entry name" value="GcpE"/>
    <property type="match status" value="1"/>
</dbReference>
<evidence type="ECO:0000313" key="10">
    <source>
        <dbReference type="EMBL" id="GAH02939.1"/>
    </source>
</evidence>
<evidence type="ECO:0000256" key="2">
    <source>
        <dbReference type="ARBA" id="ARBA00022485"/>
    </source>
</evidence>
<dbReference type="SUPFAM" id="SSF51412">
    <property type="entry name" value="Inosine monophosphate dehydrogenase (IMPDH)"/>
    <property type="match status" value="1"/>
</dbReference>
<evidence type="ECO:0000256" key="6">
    <source>
        <dbReference type="ARBA" id="ARBA00023014"/>
    </source>
</evidence>
<feature type="domain" description="IspG TIM-barrel" evidence="8">
    <location>
        <begin position="2"/>
        <end position="187"/>
    </location>
</feature>
<reference evidence="10" key="1">
    <citation type="journal article" date="2014" name="Front. Microbiol.">
        <title>High frequency of phylogenetically diverse reductive dehalogenase-homologous genes in deep subseafloor sedimentary metagenomes.</title>
        <authorList>
            <person name="Kawai M."/>
            <person name="Futagami T."/>
            <person name="Toyoda A."/>
            <person name="Takaki Y."/>
            <person name="Nishi S."/>
            <person name="Hori S."/>
            <person name="Arai W."/>
            <person name="Tsubouchi T."/>
            <person name="Morono Y."/>
            <person name="Uchiyama I."/>
            <person name="Ito T."/>
            <person name="Fujiyama A."/>
            <person name="Inagaki F."/>
            <person name="Takami H."/>
        </authorList>
    </citation>
    <scope>NUCLEOTIDE SEQUENCE</scope>
    <source>
        <strain evidence="10">Expedition CK06-06</strain>
    </source>
</reference>
<evidence type="ECO:0000256" key="4">
    <source>
        <dbReference type="ARBA" id="ARBA00023002"/>
    </source>
</evidence>
<dbReference type="NCBIfam" id="TIGR00612">
    <property type="entry name" value="ispG_gcpE"/>
    <property type="match status" value="1"/>
</dbReference>
<feature type="non-terminal residue" evidence="10">
    <location>
        <position position="1"/>
    </location>
</feature>
<dbReference type="PANTHER" id="PTHR30454:SF0">
    <property type="entry name" value="4-HYDROXY-3-METHYLBUT-2-EN-1-YL DIPHOSPHATE SYNTHASE (FERREDOXIN), CHLOROPLASTIC"/>
    <property type="match status" value="1"/>
</dbReference>
<dbReference type="PANTHER" id="PTHR30454">
    <property type="entry name" value="4-HYDROXY-3-METHYLBUT-2-EN-1-YL DIPHOSPHATE SYNTHASE"/>
    <property type="match status" value="1"/>
</dbReference>
<evidence type="ECO:0000256" key="7">
    <source>
        <dbReference type="ARBA" id="ARBA00023229"/>
    </source>
</evidence>
<comment type="cofactor">
    <cofactor evidence="1">
        <name>[4Fe-4S] cluster</name>
        <dbReference type="ChEBI" id="CHEBI:49883"/>
    </cofactor>
</comment>
<dbReference type="InterPro" id="IPR045854">
    <property type="entry name" value="NO2/SO3_Rdtase_4Fe4S_sf"/>
</dbReference>
<dbReference type="GO" id="GO:0046872">
    <property type="term" value="F:metal ion binding"/>
    <property type="evidence" value="ECO:0007669"/>
    <property type="project" value="UniProtKB-KW"/>
</dbReference>
<sequence length="277" mass="29405">YKAAGMLSQIKEQIAIPLVADIHFDHRLALAAIDAGVDKLRLNPGNITDPKKITQVVQAAKEAGIPIRVGANSGSLAKEFLDSDGHASAEGMVESALKEVRLLEDLNFTEIVISLKGTDVPMTIAAYRRIAREVDYPLHVGITEAGTPWGGTIRSAVGLGILLAEGLGDTLRVSLTGDPVEEVRVAYEILRSLGLRERGITYRVCPTCGRTEIDLLTIAQSVQQELTDVMEPLTVALMGCVVNGLGEARDADIGLVGGRGNGTIYVAGEAAYHAVPE</sequence>
<feature type="non-terminal residue" evidence="10">
    <location>
        <position position="277"/>
    </location>
</feature>
<evidence type="ECO:0008006" key="11">
    <source>
        <dbReference type="Google" id="ProtNLM"/>
    </source>
</evidence>
<dbReference type="GO" id="GO:0046429">
    <property type="term" value="F:4-hydroxy-3-methylbut-2-en-1-yl diphosphate synthase activity (ferredoxin)"/>
    <property type="evidence" value="ECO:0007669"/>
    <property type="project" value="InterPro"/>
</dbReference>
<evidence type="ECO:0000256" key="5">
    <source>
        <dbReference type="ARBA" id="ARBA00023004"/>
    </source>
</evidence>
<dbReference type="Gene3D" id="3.30.413.10">
    <property type="entry name" value="Sulfite Reductase Hemoprotein, domain 1"/>
    <property type="match status" value="1"/>
</dbReference>
<evidence type="ECO:0000256" key="1">
    <source>
        <dbReference type="ARBA" id="ARBA00001966"/>
    </source>
</evidence>
<keyword evidence="7" id="KW-0414">Isoprene biosynthesis</keyword>
<dbReference type="GO" id="GO:0016114">
    <property type="term" value="P:terpenoid biosynthetic process"/>
    <property type="evidence" value="ECO:0007669"/>
    <property type="project" value="InterPro"/>
</dbReference>
<gene>
    <name evidence="10" type="ORF">S01H4_47904</name>
</gene>